<dbReference type="PROSITE" id="PS50053">
    <property type="entry name" value="UBIQUITIN_2"/>
    <property type="match status" value="1"/>
</dbReference>
<feature type="transmembrane region" description="Helical" evidence="1">
    <location>
        <begin position="117"/>
        <end position="138"/>
    </location>
</feature>
<keyword evidence="1" id="KW-1133">Transmembrane helix</keyword>
<evidence type="ECO:0000259" key="2">
    <source>
        <dbReference type="PROSITE" id="PS50053"/>
    </source>
</evidence>
<reference evidence="4" key="1">
    <citation type="journal article" date="2016" name="Nat. Commun.">
        <title>Genome analysis of three Pneumocystis species reveals adaptation mechanisms to life exclusively in mammalian hosts.</title>
        <authorList>
            <person name="Ma L."/>
            <person name="Chen Z."/>
            <person name="Huang D.W."/>
            <person name="Kutty G."/>
            <person name="Ishihara M."/>
            <person name="Wang H."/>
            <person name="Abouelleil A."/>
            <person name="Bishop L."/>
            <person name="Davey E."/>
            <person name="Deng R."/>
            <person name="Deng X."/>
            <person name="Fan L."/>
            <person name="Fantoni G."/>
            <person name="Fitzgerald M."/>
            <person name="Gogineni E."/>
            <person name="Goldberg J.M."/>
            <person name="Handley G."/>
            <person name="Hu X."/>
            <person name="Huber C."/>
            <person name="Jiao X."/>
            <person name="Jones K."/>
            <person name="Levin J.Z."/>
            <person name="Liu Y."/>
            <person name="Macdonald P."/>
            <person name="Melnikov A."/>
            <person name="Raley C."/>
            <person name="Sassi M."/>
            <person name="Sherman B.T."/>
            <person name="Song X."/>
            <person name="Sykes S."/>
            <person name="Tran B."/>
            <person name="Walsh L."/>
            <person name="Xia Y."/>
            <person name="Yang J."/>
            <person name="Young S."/>
            <person name="Zeng Q."/>
            <person name="Zheng X."/>
            <person name="Stephens R."/>
            <person name="Nusbaum C."/>
            <person name="Birren B.W."/>
            <person name="Azadi P."/>
            <person name="Lempicki R.A."/>
            <person name="Cuomo C.A."/>
            <person name="Kovacs J.A."/>
        </authorList>
    </citation>
    <scope>NUCLEOTIDE SEQUENCE [LARGE SCALE GENOMIC DNA]</scope>
    <source>
        <strain evidence="4">B80</strain>
    </source>
</reference>
<dbReference type="Proteomes" id="UP000054454">
    <property type="component" value="Unassembled WGS sequence"/>
</dbReference>
<gene>
    <name evidence="3" type="ORF">T552_00319</name>
</gene>
<evidence type="ECO:0000313" key="4">
    <source>
        <dbReference type="Proteomes" id="UP000054454"/>
    </source>
</evidence>
<proteinExistence type="predicted"/>
<dbReference type="InterPro" id="IPR000626">
    <property type="entry name" value="Ubiquitin-like_dom"/>
</dbReference>
<keyword evidence="1" id="KW-0812">Transmembrane</keyword>
<organism evidence="3 4">
    <name type="scientific">Pneumocystis carinii (strain B80)</name>
    <name type="common">Rat pneumocystis pneumonia agent</name>
    <name type="synonym">Pneumocystis carinii f. sp. carinii</name>
    <dbReference type="NCBI Taxonomy" id="1408658"/>
    <lineage>
        <taxon>Eukaryota</taxon>
        <taxon>Fungi</taxon>
        <taxon>Dikarya</taxon>
        <taxon>Ascomycota</taxon>
        <taxon>Taphrinomycotina</taxon>
        <taxon>Pneumocystomycetes</taxon>
        <taxon>Pneumocystaceae</taxon>
        <taxon>Pneumocystis</taxon>
    </lineage>
</organism>
<keyword evidence="4" id="KW-1185">Reference proteome</keyword>
<protein>
    <recommendedName>
        <fullName evidence="2">Ubiquitin-like domain-containing protein</fullName>
    </recommendedName>
</protein>
<dbReference type="OrthoDB" id="2556122at2759"/>
<dbReference type="Pfam" id="PF10302">
    <property type="entry name" value="Dsc3_N"/>
    <property type="match status" value="1"/>
</dbReference>
<dbReference type="GeneID" id="28935136"/>
<dbReference type="EMBL" id="LFVZ01000002">
    <property type="protein sequence ID" value="KTW30602.1"/>
    <property type="molecule type" value="Genomic_DNA"/>
</dbReference>
<dbReference type="RefSeq" id="XP_018227198.1">
    <property type="nucleotide sequence ID" value="XM_018368934.1"/>
</dbReference>
<dbReference type="InterPro" id="IPR019413">
    <property type="entry name" value="Dsc3_ub-like_dom"/>
</dbReference>
<dbReference type="VEuPathDB" id="FungiDB:T552_00319"/>
<comment type="caution">
    <text evidence="3">The sequence shown here is derived from an EMBL/GenBank/DDBJ whole genome shotgun (WGS) entry which is preliminary data.</text>
</comment>
<keyword evidence="1" id="KW-0472">Membrane</keyword>
<dbReference type="SUPFAM" id="SSF54236">
    <property type="entry name" value="Ubiquitin-like"/>
    <property type="match status" value="1"/>
</dbReference>
<feature type="domain" description="Ubiquitin-like" evidence="2">
    <location>
        <begin position="14"/>
        <end position="74"/>
    </location>
</feature>
<evidence type="ECO:0000256" key="1">
    <source>
        <dbReference type="SAM" id="Phobius"/>
    </source>
</evidence>
<accession>A0A0W4ZQG8</accession>
<name>A0A0W4ZQG8_PNEC8</name>
<dbReference type="InterPro" id="IPR029071">
    <property type="entry name" value="Ubiquitin-like_domsf"/>
</dbReference>
<dbReference type="Gene3D" id="3.10.20.90">
    <property type="entry name" value="Phosphatidylinositol 3-kinase Catalytic Subunit, Chain A, domain 1"/>
    <property type="match status" value="1"/>
</dbReference>
<evidence type="ECO:0000313" key="3">
    <source>
        <dbReference type="EMBL" id="KTW30602.1"/>
    </source>
</evidence>
<dbReference type="AlphaFoldDB" id="A0A0W4ZQG8"/>
<sequence>MTNSSSSEGSDRRVHIVVRFSSGKNDVRLSIDEEKTIRQLKERLREMEPEMLYKRTLRIIYLGKILRNDWVLSEVLNKQWINRSEVIFHCSIGGEVERGEDEEREVNSRWSEYGDVVALRLTCFLFFGGVIWFVYYTVTTWV</sequence>